<sequence>MKRPLIRIGATGLAIAASIAPAAAAPAAFAEPAPAAAASTPAKITRVPALTEKQKADDSTAKWRKIIAEYNSHDYDNVFETTAYSPSMDRNIPVVVIQPYDKAKRKNAPTLYMLNGADGGEGAANWLAQSDVVTYYGGNRGNFKNVDKSPGIGANIVIPMAGKYSYYTDWQKSVPQLQGGSKKPQKWETFLTKELPQGIEPFLGANGKRGIAGLSMAATSVLNLAQHNPGFYDTVGSFSGCAATTTGAAPDLINITLNRGGTSINDMWGGRNTALARYNDPQLNVAKLKNQKNMYISNGSGIAGPHDLLGSERVGKNSSASATVIVEGGVIEAATNWCTHEFRARTRALGIPVTYNFRPTGTHQWGYWQDDMRDFWPVATKGLGTKVARPAEPHQSAGGDLAGSIAQITGSAPARR</sequence>
<keyword evidence="3" id="KW-0808">Transferase</keyword>
<dbReference type="Gene3D" id="3.40.50.1820">
    <property type="entry name" value="alpha/beta hydrolase"/>
    <property type="match status" value="1"/>
</dbReference>
<feature type="region of interest" description="Disordered" evidence="1">
    <location>
        <begin position="389"/>
        <end position="416"/>
    </location>
</feature>
<comment type="caution">
    <text evidence="3">The sequence shown here is derived from an EMBL/GenBank/DDBJ whole genome shotgun (WGS) entry which is preliminary data.</text>
</comment>
<feature type="chain" id="PRO_5001997973" evidence="2">
    <location>
        <begin position="31"/>
        <end position="416"/>
    </location>
</feature>
<dbReference type="PANTHER" id="PTHR48098:SF1">
    <property type="entry name" value="DIACYLGLYCEROL ACYLTRANSFERASE_MYCOLYLTRANSFERASE AG85A"/>
    <property type="match status" value="1"/>
</dbReference>
<evidence type="ECO:0000313" key="3">
    <source>
        <dbReference type="EMBL" id="KGM18808.1"/>
    </source>
</evidence>
<gene>
    <name evidence="3" type="ORF">MA47_03845</name>
</gene>
<keyword evidence="4" id="KW-1185">Reference proteome</keyword>
<keyword evidence="2" id="KW-0732">Signal</keyword>
<dbReference type="PANTHER" id="PTHR48098">
    <property type="entry name" value="ENTEROCHELIN ESTERASE-RELATED"/>
    <property type="match status" value="1"/>
</dbReference>
<dbReference type="GO" id="GO:0016747">
    <property type="term" value="F:acyltransferase activity, transferring groups other than amino-acyl groups"/>
    <property type="evidence" value="ECO:0007669"/>
    <property type="project" value="TreeGrafter"/>
</dbReference>
<name>A0A0A2DHZ1_9CORY</name>
<evidence type="ECO:0000313" key="4">
    <source>
        <dbReference type="Proteomes" id="UP000030145"/>
    </source>
</evidence>
<protein>
    <submittedName>
        <fullName evidence="3">Trehalose corynomycolyl transferase A</fullName>
    </submittedName>
</protein>
<dbReference type="RefSeq" id="WP_035113534.1">
    <property type="nucleotide sequence ID" value="NZ_CP047046.1"/>
</dbReference>
<feature type="signal peptide" evidence="2">
    <location>
        <begin position="1"/>
        <end position="30"/>
    </location>
</feature>
<dbReference type="InterPro" id="IPR050583">
    <property type="entry name" value="Mycobacterial_A85_antigen"/>
</dbReference>
<organism evidence="3 4">
    <name type="scientific">Corynebacterium auriscanis</name>
    <dbReference type="NCBI Taxonomy" id="99807"/>
    <lineage>
        <taxon>Bacteria</taxon>
        <taxon>Bacillati</taxon>
        <taxon>Actinomycetota</taxon>
        <taxon>Actinomycetes</taxon>
        <taxon>Mycobacteriales</taxon>
        <taxon>Corynebacteriaceae</taxon>
        <taxon>Corynebacterium</taxon>
    </lineage>
</organism>
<evidence type="ECO:0000256" key="2">
    <source>
        <dbReference type="SAM" id="SignalP"/>
    </source>
</evidence>
<dbReference type="AlphaFoldDB" id="A0A0A2DHZ1"/>
<dbReference type="SUPFAM" id="SSF53474">
    <property type="entry name" value="alpha/beta-Hydrolases"/>
    <property type="match status" value="1"/>
</dbReference>
<proteinExistence type="predicted"/>
<dbReference type="EMBL" id="JRVJ01000004">
    <property type="protein sequence ID" value="KGM18808.1"/>
    <property type="molecule type" value="Genomic_DNA"/>
</dbReference>
<dbReference type="Pfam" id="PF00756">
    <property type="entry name" value="Esterase"/>
    <property type="match status" value="1"/>
</dbReference>
<dbReference type="InterPro" id="IPR029058">
    <property type="entry name" value="AB_hydrolase_fold"/>
</dbReference>
<evidence type="ECO:0000256" key="1">
    <source>
        <dbReference type="SAM" id="MobiDB-lite"/>
    </source>
</evidence>
<dbReference type="Proteomes" id="UP000030145">
    <property type="component" value="Unassembled WGS sequence"/>
</dbReference>
<reference evidence="3 4" key="1">
    <citation type="submission" date="2014-10" db="EMBL/GenBank/DDBJ databases">
        <title>Whole Genome sequence of Corynebacterium auriscanis strain CIP 106629.</title>
        <authorList>
            <person name="Hassan S.S."/>
            <person name="Jamal S.B."/>
            <person name="Tiwari S."/>
            <person name="Oliveira L.D.C."/>
            <person name="Souza F."/>
            <person name="Mariano D.C."/>
            <person name="Almeida S."/>
            <person name="Dorella F."/>
            <person name="Pereira F."/>
            <person name="Carvalho A."/>
            <person name="Leal C.A."/>
            <person name="Soares S.D.C."/>
            <person name="Figueiredo H.C."/>
            <person name="Silva A."/>
            <person name="Azevedo V.A."/>
        </authorList>
    </citation>
    <scope>NUCLEOTIDE SEQUENCE [LARGE SCALE GENOMIC DNA]</scope>
    <source>
        <strain evidence="3 4">CIP 106629</strain>
    </source>
</reference>
<dbReference type="InterPro" id="IPR000801">
    <property type="entry name" value="Esterase-like"/>
</dbReference>
<accession>A0A0A2DHZ1</accession>
<dbReference type="GeneID" id="300553750"/>